<dbReference type="InterPro" id="IPR016919">
    <property type="entry name" value="UCP029416_PTP"/>
</dbReference>
<gene>
    <name evidence="1" type="ORF">LEM8419_00123</name>
</gene>
<dbReference type="RefSeq" id="WP_238749029.1">
    <property type="nucleotide sequence ID" value="NZ_CAKLPZ010000001.1"/>
</dbReference>
<dbReference type="Proteomes" id="UP000837803">
    <property type="component" value="Unassembled WGS sequence"/>
</dbReference>
<sequence>MQHLLFICSRNQWRSRTAETLFQDHPDVRVKSAGTSSVARVRVSQQLLDWADRIYVMESHHRDKLLQRFGRGDWEGRTVVLDIADEYRYMDEELVGELRDVVKLQ</sequence>
<keyword evidence="2" id="KW-1185">Reference proteome</keyword>
<reference evidence="1" key="1">
    <citation type="submission" date="2021-12" db="EMBL/GenBank/DDBJ databases">
        <authorList>
            <person name="Rodrigo-Torres L."/>
            <person name="Arahal R. D."/>
            <person name="Lucena T."/>
        </authorList>
    </citation>
    <scope>NUCLEOTIDE SEQUENCE</scope>
    <source>
        <strain evidence="1">CECT 8419</strain>
    </source>
</reference>
<dbReference type="SUPFAM" id="SSF52788">
    <property type="entry name" value="Phosphotyrosine protein phosphatases I"/>
    <property type="match status" value="1"/>
</dbReference>
<evidence type="ECO:0000313" key="1">
    <source>
        <dbReference type="EMBL" id="CAH0998786.1"/>
    </source>
</evidence>
<dbReference type="PIRSF" id="PIRSF029416">
    <property type="entry name" value="UCP029416_PTP"/>
    <property type="match status" value="1"/>
</dbReference>
<name>A0ABM9AVV8_9BACT</name>
<dbReference type="EMBL" id="CAKLPZ010000001">
    <property type="protein sequence ID" value="CAH0998786.1"/>
    <property type="molecule type" value="Genomic_DNA"/>
</dbReference>
<dbReference type="InterPro" id="IPR036196">
    <property type="entry name" value="Ptyr_pPase_sf"/>
</dbReference>
<evidence type="ECO:0008006" key="3">
    <source>
        <dbReference type="Google" id="ProtNLM"/>
    </source>
</evidence>
<accession>A0ABM9AVV8</accession>
<evidence type="ECO:0000313" key="2">
    <source>
        <dbReference type="Proteomes" id="UP000837803"/>
    </source>
</evidence>
<comment type="caution">
    <text evidence="1">The sequence shown here is derived from an EMBL/GenBank/DDBJ whole genome shotgun (WGS) entry which is preliminary data.</text>
</comment>
<dbReference type="Gene3D" id="3.40.50.2300">
    <property type="match status" value="1"/>
</dbReference>
<proteinExistence type="predicted"/>
<organism evidence="1 2">
    <name type="scientific">Neolewinella maritima</name>
    <dbReference type="NCBI Taxonomy" id="1383882"/>
    <lineage>
        <taxon>Bacteria</taxon>
        <taxon>Pseudomonadati</taxon>
        <taxon>Bacteroidota</taxon>
        <taxon>Saprospiria</taxon>
        <taxon>Saprospirales</taxon>
        <taxon>Lewinellaceae</taxon>
        <taxon>Neolewinella</taxon>
    </lineage>
</organism>
<protein>
    <recommendedName>
        <fullName evidence="3">Protein-tyrosine-phosphatase</fullName>
    </recommendedName>
</protein>